<dbReference type="NCBIfam" id="TIGR04019">
    <property type="entry name" value="B_thiol_YtxJ"/>
    <property type="match status" value="1"/>
</dbReference>
<name>A0A4Q4KPW4_9FLAO</name>
<accession>A0A4Q4KPW4</accession>
<protein>
    <submittedName>
        <fullName evidence="1">Bacillithiol system redox-active protein YtxJ</fullName>
    </submittedName>
</protein>
<evidence type="ECO:0000313" key="1">
    <source>
        <dbReference type="EMBL" id="RYM35496.1"/>
    </source>
</evidence>
<dbReference type="Pfam" id="PF11009">
    <property type="entry name" value="BrxC"/>
    <property type="match status" value="1"/>
</dbReference>
<gene>
    <name evidence="1" type="primary">ytxJ</name>
    <name evidence="1" type="ORF">ERX46_00460</name>
</gene>
<sequence length="123" mass="14020">MGLFSFSKKSQQSKLNWIHITTVEELKQAIAETDNVTGLFFKHSTRCNISSMALSRFESSWEQDDKCELYFIDLIAHRDVSNAISELTDVDHQSPQVIVVKNRREIFNASHNGISSSEIKNSI</sequence>
<proteinExistence type="predicted"/>
<reference evidence="1 2" key="1">
    <citation type="submission" date="2019-02" db="EMBL/GenBank/DDBJ databases">
        <title>Genome sequence of the sea-ice species Brumimicrobium glaciale.</title>
        <authorList>
            <person name="Bowman J.P."/>
        </authorList>
    </citation>
    <scope>NUCLEOTIDE SEQUENCE [LARGE SCALE GENOMIC DNA]</scope>
    <source>
        <strain evidence="1 2">IC156</strain>
    </source>
</reference>
<organism evidence="1 2">
    <name type="scientific">Brumimicrobium glaciale</name>
    <dbReference type="NCBI Taxonomy" id="200475"/>
    <lineage>
        <taxon>Bacteria</taxon>
        <taxon>Pseudomonadati</taxon>
        <taxon>Bacteroidota</taxon>
        <taxon>Flavobacteriia</taxon>
        <taxon>Flavobacteriales</taxon>
        <taxon>Crocinitomicaceae</taxon>
        <taxon>Brumimicrobium</taxon>
    </lineage>
</organism>
<evidence type="ECO:0000313" key="2">
    <source>
        <dbReference type="Proteomes" id="UP000293952"/>
    </source>
</evidence>
<dbReference type="EMBL" id="SETE01000001">
    <property type="protein sequence ID" value="RYM35496.1"/>
    <property type="molecule type" value="Genomic_DNA"/>
</dbReference>
<dbReference type="OrthoDB" id="677051at2"/>
<dbReference type="Gene3D" id="3.40.30.10">
    <property type="entry name" value="Glutaredoxin"/>
    <property type="match status" value="1"/>
</dbReference>
<dbReference type="InterPro" id="IPR022551">
    <property type="entry name" value="BrxC"/>
</dbReference>
<dbReference type="Proteomes" id="UP000293952">
    <property type="component" value="Unassembled WGS sequence"/>
</dbReference>
<comment type="caution">
    <text evidence="1">The sequence shown here is derived from an EMBL/GenBank/DDBJ whole genome shotgun (WGS) entry which is preliminary data.</text>
</comment>
<dbReference type="RefSeq" id="WP_130091863.1">
    <property type="nucleotide sequence ID" value="NZ_SETE01000001.1"/>
</dbReference>
<keyword evidence="2" id="KW-1185">Reference proteome</keyword>
<dbReference type="AlphaFoldDB" id="A0A4Q4KPW4"/>